<dbReference type="InterPro" id="IPR025110">
    <property type="entry name" value="AMP-bd_C"/>
</dbReference>
<feature type="domain" description="AMP-dependent synthetase/ligase" evidence="10">
    <location>
        <begin position="15"/>
        <end position="410"/>
    </location>
</feature>
<dbReference type="InterPro" id="IPR050237">
    <property type="entry name" value="ATP-dep_AMP-bd_enzyme"/>
</dbReference>
<name>A0AAW3ZUC3_9BACT</name>
<dbReference type="GO" id="GO:0004467">
    <property type="term" value="F:long-chain fatty acid-CoA ligase activity"/>
    <property type="evidence" value="ECO:0007669"/>
    <property type="project" value="UniProtKB-EC"/>
</dbReference>
<evidence type="ECO:0000256" key="6">
    <source>
        <dbReference type="ARBA" id="ARBA00026121"/>
    </source>
</evidence>
<dbReference type="Gene3D" id="3.40.50.12780">
    <property type="entry name" value="N-terminal domain of ligase-like"/>
    <property type="match status" value="1"/>
</dbReference>
<evidence type="ECO:0000256" key="8">
    <source>
        <dbReference type="ARBA" id="ARBA00042773"/>
    </source>
</evidence>
<dbReference type="RefSeq" id="WP_170015333.1">
    <property type="nucleotide sequence ID" value="NZ_CP012545.1"/>
</dbReference>
<comment type="caution">
    <text evidence="13">The sequence shown here is derived from an EMBL/GenBank/DDBJ whole genome shotgun (WGS) entry which is preliminary data.</text>
</comment>
<feature type="transmembrane region" description="Helical" evidence="9">
    <location>
        <begin position="286"/>
        <end position="303"/>
    </location>
</feature>
<dbReference type="InterPro" id="IPR020845">
    <property type="entry name" value="AMP-binding_CS"/>
</dbReference>
<evidence type="ECO:0000259" key="11">
    <source>
        <dbReference type="Pfam" id="PF13193"/>
    </source>
</evidence>
<evidence type="ECO:0000256" key="2">
    <source>
        <dbReference type="ARBA" id="ARBA00005005"/>
    </source>
</evidence>
<evidence type="ECO:0000256" key="4">
    <source>
        <dbReference type="ARBA" id="ARBA00022598"/>
    </source>
</evidence>
<dbReference type="SUPFAM" id="SSF56801">
    <property type="entry name" value="Acetyl-CoA synthetase-like"/>
    <property type="match status" value="1"/>
</dbReference>
<evidence type="ECO:0000313" key="13">
    <source>
        <dbReference type="EMBL" id="MBE3607431.1"/>
    </source>
</evidence>
<evidence type="ECO:0000256" key="1">
    <source>
        <dbReference type="ARBA" id="ARBA00004170"/>
    </source>
</evidence>
<proteinExistence type="inferred from homology"/>
<comment type="subcellular location">
    <subcellularLocation>
        <location evidence="1">Membrane</location>
        <topology evidence="1">Peripheral membrane protein</topology>
    </subcellularLocation>
</comment>
<keyword evidence="9" id="KW-1133">Transmembrane helix</keyword>
<feature type="transmembrane region" description="Helical" evidence="9">
    <location>
        <begin position="243"/>
        <end position="266"/>
    </location>
</feature>
<dbReference type="Proteomes" id="UP001318760">
    <property type="component" value="Unassembled WGS sequence"/>
</dbReference>
<dbReference type="InterPro" id="IPR045851">
    <property type="entry name" value="AMP-bd_C_sf"/>
</dbReference>
<evidence type="ECO:0000259" key="10">
    <source>
        <dbReference type="Pfam" id="PF00501"/>
    </source>
</evidence>
<dbReference type="EC" id="6.2.1.3" evidence="6"/>
<evidence type="ECO:0000256" key="9">
    <source>
        <dbReference type="SAM" id="Phobius"/>
    </source>
</evidence>
<dbReference type="PROSITE" id="PS00455">
    <property type="entry name" value="AMP_BINDING"/>
    <property type="match status" value="1"/>
</dbReference>
<dbReference type="PANTHER" id="PTHR43767:SF8">
    <property type="entry name" value="LONG-CHAIN-FATTY-ACID--COA LIGASE"/>
    <property type="match status" value="1"/>
</dbReference>
<reference evidence="12 15" key="2">
    <citation type="submission" date="2020-10" db="EMBL/GenBank/DDBJ databases">
        <title>Campylobacter californiensis sp. nov. isolated from cattle and feral swine in California.</title>
        <authorList>
            <person name="Miller W.G."/>
        </authorList>
    </citation>
    <scope>NUCLEOTIDE SEQUENCE [LARGE SCALE GENOMIC DNA]</scope>
    <source>
        <strain evidence="12 15">RM12919</strain>
    </source>
</reference>
<dbReference type="Pfam" id="PF00501">
    <property type="entry name" value="AMP-binding"/>
    <property type="match status" value="1"/>
</dbReference>
<evidence type="ECO:0000256" key="5">
    <source>
        <dbReference type="ARBA" id="ARBA00023136"/>
    </source>
</evidence>
<dbReference type="Proteomes" id="UP000650616">
    <property type="component" value="Unassembled WGS sequence"/>
</dbReference>
<keyword evidence="9" id="KW-0812">Transmembrane</keyword>
<evidence type="ECO:0000256" key="3">
    <source>
        <dbReference type="ARBA" id="ARBA00006432"/>
    </source>
</evidence>
<dbReference type="EMBL" id="JADBHS010000016">
    <property type="protein sequence ID" value="MBE2987026.1"/>
    <property type="molecule type" value="Genomic_DNA"/>
</dbReference>
<evidence type="ECO:0000313" key="15">
    <source>
        <dbReference type="Proteomes" id="UP001318760"/>
    </source>
</evidence>
<reference evidence="13 14" key="1">
    <citation type="submission" date="2015-08" db="EMBL/GenBank/DDBJ databases">
        <title>Comparative genomics of the Campylobacter concisus group.</title>
        <authorList>
            <person name="Yee E."/>
            <person name="Chapman M.H."/>
            <person name="Huynh S."/>
            <person name="Bono J.L."/>
            <person name="On S.L."/>
            <person name="St Leger J."/>
            <person name="Foster G."/>
            <person name="Parker C.T."/>
            <person name="Miller W.G."/>
        </authorList>
    </citation>
    <scope>NUCLEOTIDE SEQUENCE [LARGE SCALE GENOMIC DNA]</scope>
    <source>
        <strain evidence="13 14">RM9337</strain>
    </source>
</reference>
<comment type="similarity">
    <text evidence="3">Belongs to the ATP-dependent AMP-binding enzyme family.</text>
</comment>
<evidence type="ECO:0000256" key="7">
    <source>
        <dbReference type="ARBA" id="ARBA00039545"/>
    </source>
</evidence>
<evidence type="ECO:0000313" key="14">
    <source>
        <dbReference type="Proteomes" id="UP000650616"/>
    </source>
</evidence>
<dbReference type="PANTHER" id="PTHR43767">
    <property type="entry name" value="LONG-CHAIN-FATTY-ACID--COA LIGASE"/>
    <property type="match status" value="1"/>
</dbReference>
<keyword evidence="4 13" id="KW-0436">Ligase</keyword>
<dbReference type="Gene3D" id="3.30.300.30">
    <property type="match status" value="1"/>
</dbReference>
<keyword evidence="5 9" id="KW-0472">Membrane</keyword>
<protein>
    <recommendedName>
        <fullName evidence="7">Long-chain-fatty-acid--CoA ligase</fullName>
        <ecNumber evidence="6">6.2.1.3</ecNumber>
    </recommendedName>
    <alternativeName>
        <fullName evidence="8">Long-chain acyl-CoA synthetase</fullName>
    </alternativeName>
</protein>
<dbReference type="GO" id="GO:0016020">
    <property type="term" value="C:membrane"/>
    <property type="evidence" value="ECO:0007669"/>
    <property type="project" value="UniProtKB-SubCell"/>
</dbReference>
<dbReference type="NCBIfam" id="NF004837">
    <property type="entry name" value="PRK06187.1"/>
    <property type="match status" value="1"/>
</dbReference>
<feature type="domain" description="AMP-binding enzyme C-terminal" evidence="11">
    <location>
        <begin position="460"/>
        <end position="535"/>
    </location>
</feature>
<accession>A0AAW3ZUC3</accession>
<gene>
    <name evidence="12" type="ORF">CCAL12919_07825</name>
    <name evidence="13" type="ORF">CCAL9337_01630</name>
</gene>
<sequence>MMYKYQNLYKILIDAAKDYPRAVAIFDDKDKLRYGELKACVDKVGAYLQAVGIGFGDRVAMCVSNSQEFIISYLAITAIGAVAVPMNTFLKNEEFSYILKDCDAKILIASSSLSKELIKLNELESLKKIIWIGEIPKALQNTSSYEGMDEELGESVYLDVNLHPSTSPSLYSKSTRNVKFNDMLDHKYLLSIPRSPTLNDIVHIIYTSGTTGKPKGAMINYRNIFSNLEGAHSRFVVKKNDRFIVFLPMFHSFTLTATILLPLYTGASMVLVKSVFPFSNVLKQTLFKRVSVFLGIPAIYTAIGKAKIPWYFRWFNRIRLFVSGAAPLAKQTIDDFKLKFPRATLVEGYGLSECSPIVAANLFDKQKPMSVGLPLDGYEVKIVNDEMMELPVGEIGEIIVRGDCVMQGYLGLPTANDETILNGWLRTGDLGKVDDEGFIYIVDRKKDLIISKGINIYPREIEEVLYKLDEVEAAAVIGVRDTHADEEVVAFIQLKDGMDLDEKAVRAYLKKHLANFKIPKNIYFAEELPRNATGKVLKRVLKEQIKDKI</sequence>
<organism evidence="13 14">
    <name type="scientific">Campylobacter californiensis</name>
    <dbReference type="NCBI Taxonomy" id="1032243"/>
    <lineage>
        <taxon>Bacteria</taxon>
        <taxon>Pseudomonadati</taxon>
        <taxon>Campylobacterota</taxon>
        <taxon>Epsilonproteobacteria</taxon>
        <taxon>Campylobacterales</taxon>
        <taxon>Campylobacteraceae</taxon>
        <taxon>Campylobacter</taxon>
    </lineage>
</organism>
<dbReference type="AlphaFoldDB" id="A0AAW3ZUC3"/>
<evidence type="ECO:0000313" key="12">
    <source>
        <dbReference type="EMBL" id="MBE2987026.1"/>
    </source>
</evidence>
<keyword evidence="14" id="KW-1185">Reference proteome</keyword>
<dbReference type="InterPro" id="IPR000873">
    <property type="entry name" value="AMP-dep_synth/lig_dom"/>
</dbReference>
<feature type="transmembrane region" description="Helical" evidence="9">
    <location>
        <begin position="70"/>
        <end position="90"/>
    </location>
</feature>
<dbReference type="FunFam" id="3.30.300.30:FF:000008">
    <property type="entry name" value="2,3-dihydroxybenzoate-AMP ligase"/>
    <property type="match status" value="1"/>
</dbReference>
<dbReference type="InterPro" id="IPR042099">
    <property type="entry name" value="ANL_N_sf"/>
</dbReference>
<dbReference type="EMBL" id="LIWG01000001">
    <property type="protein sequence ID" value="MBE3607431.1"/>
    <property type="molecule type" value="Genomic_DNA"/>
</dbReference>
<dbReference type="Pfam" id="PF13193">
    <property type="entry name" value="AMP-binding_C"/>
    <property type="match status" value="1"/>
</dbReference>
<comment type="pathway">
    <text evidence="2">Lipid metabolism; fatty acid beta-oxidation.</text>
</comment>